<dbReference type="SUPFAM" id="SSF51735">
    <property type="entry name" value="NAD(P)-binding Rossmann-fold domains"/>
    <property type="match status" value="1"/>
</dbReference>
<evidence type="ECO:0000256" key="2">
    <source>
        <dbReference type="ARBA" id="ARBA00023002"/>
    </source>
</evidence>
<dbReference type="Pfam" id="PF00106">
    <property type="entry name" value="adh_short"/>
    <property type="match status" value="1"/>
</dbReference>
<reference evidence="3" key="1">
    <citation type="journal article" date="2020" name="Stud. Mycol.">
        <title>101 Dothideomycetes genomes: a test case for predicting lifestyles and emergence of pathogens.</title>
        <authorList>
            <person name="Haridas S."/>
            <person name="Albert R."/>
            <person name="Binder M."/>
            <person name="Bloem J."/>
            <person name="Labutti K."/>
            <person name="Salamov A."/>
            <person name="Andreopoulos B."/>
            <person name="Baker S."/>
            <person name="Barry K."/>
            <person name="Bills G."/>
            <person name="Bluhm B."/>
            <person name="Cannon C."/>
            <person name="Castanera R."/>
            <person name="Culley D."/>
            <person name="Daum C."/>
            <person name="Ezra D."/>
            <person name="Gonzalez J."/>
            <person name="Henrissat B."/>
            <person name="Kuo A."/>
            <person name="Liang C."/>
            <person name="Lipzen A."/>
            <person name="Lutzoni F."/>
            <person name="Magnuson J."/>
            <person name="Mondo S."/>
            <person name="Nolan M."/>
            <person name="Ohm R."/>
            <person name="Pangilinan J."/>
            <person name="Park H.-J."/>
            <person name="Ramirez L."/>
            <person name="Alfaro M."/>
            <person name="Sun H."/>
            <person name="Tritt A."/>
            <person name="Yoshinaga Y."/>
            <person name="Zwiers L.-H."/>
            <person name="Turgeon B."/>
            <person name="Goodwin S."/>
            <person name="Spatafora J."/>
            <person name="Crous P."/>
            <person name="Grigoriev I."/>
        </authorList>
    </citation>
    <scope>NUCLEOTIDE SEQUENCE</scope>
    <source>
        <strain evidence="3">CBS 675.92</strain>
    </source>
</reference>
<dbReference type="GO" id="GO:0016491">
    <property type="term" value="F:oxidoreductase activity"/>
    <property type="evidence" value="ECO:0007669"/>
    <property type="project" value="UniProtKB-KW"/>
</dbReference>
<evidence type="ECO:0000313" key="4">
    <source>
        <dbReference type="Proteomes" id="UP000800035"/>
    </source>
</evidence>
<keyword evidence="4" id="KW-1185">Reference proteome</keyword>
<evidence type="ECO:0000256" key="1">
    <source>
        <dbReference type="ARBA" id="ARBA00006484"/>
    </source>
</evidence>
<sequence length="258" mass="27750">MPPRKPDTRLASTFVTIQHSKPSPSINPSTNKLPEPLNVCIIGASRGIGAGIAEAYAKALPQGSTLVLAARKSSASKVAIVQERAKGINTGIIIHSLPIDITDNESVTHFGQDLKPLVPKLDILILNSGYSGPVVLKVTDGCPQDFQDVFDTRLVELLGEQYGREEDGGLISVVVHPGSVLTEMADKTTPDSYRSYLTDDVGLCGAFCVWLSQERRAWLNGRLVSAKLDVDELLARKMEVEGGDLLKLGFRVDDVSSA</sequence>
<dbReference type="InterPro" id="IPR036291">
    <property type="entry name" value="NAD(P)-bd_dom_sf"/>
</dbReference>
<proteinExistence type="inferred from homology"/>
<accession>A0A6A5TLS0</accession>
<dbReference type="EMBL" id="ML977005">
    <property type="protein sequence ID" value="KAF1953144.1"/>
    <property type="molecule type" value="Genomic_DNA"/>
</dbReference>
<comment type="similarity">
    <text evidence="1">Belongs to the short-chain dehydrogenases/reductases (SDR) family.</text>
</comment>
<dbReference type="InterPro" id="IPR002347">
    <property type="entry name" value="SDR_fam"/>
</dbReference>
<dbReference type="PANTHER" id="PTHR43115">
    <property type="entry name" value="DEHYDROGENASE/REDUCTASE SDR FAMILY MEMBER 11"/>
    <property type="match status" value="1"/>
</dbReference>
<dbReference type="CDD" id="cd05233">
    <property type="entry name" value="SDR_c"/>
    <property type="match status" value="1"/>
</dbReference>
<keyword evidence="2" id="KW-0560">Oxidoreductase</keyword>
<dbReference type="Proteomes" id="UP000800035">
    <property type="component" value="Unassembled WGS sequence"/>
</dbReference>
<dbReference type="OrthoDB" id="1933717at2759"/>
<dbReference type="PANTHER" id="PTHR43115:SF4">
    <property type="entry name" value="DEHYDROGENASE_REDUCTASE SDR FAMILY MEMBER 11"/>
    <property type="match status" value="1"/>
</dbReference>
<dbReference type="Gene3D" id="3.40.50.720">
    <property type="entry name" value="NAD(P)-binding Rossmann-like Domain"/>
    <property type="match status" value="1"/>
</dbReference>
<dbReference type="AlphaFoldDB" id="A0A6A5TLS0"/>
<gene>
    <name evidence="3" type="ORF">CC80DRAFT_551531</name>
</gene>
<name>A0A6A5TLS0_9PLEO</name>
<protein>
    <submittedName>
        <fullName evidence="3">NAD(P)-binding protein</fullName>
    </submittedName>
</protein>
<organism evidence="3 4">
    <name type="scientific">Byssothecium circinans</name>
    <dbReference type="NCBI Taxonomy" id="147558"/>
    <lineage>
        <taxon>Eukaryota</taxon>
        <taxon>Fungi</taxon>
        <taxon>Dikarya</taxon>
        <taxon>Ascomycota</taxon>
        <taxon>Pezizomycotina</taxon>
        <taxon>Dothideomycetes</taxon>
        <taxon>Pleosporomycetidae</taxon>
        <taxon>Pleosporales</taxon>
        <taxon>Massarineae</taxon>
        <taxon>Massarinaceae</taxon>
        <taxon>Byssothecium</taxon>
    </lineage>
</organism>
<evidence type="ECO:0000313" key="3">
    <source>
        <dbReference type="EMBL" id="KAF1953144.1"/>
    </source>
</evidence>